<evidence type="ECO:0000313" key="1">
    <source>
        <dbReference type="EMBL" id="KAI0088965.1"/>
    </source>
</evidence>
<protein>
    <submittedName>
        <fullName evidence="1">Uncharacterized protein</fullName>
    </submittedName>
</protein>
<gene>
    <name evidence="1" type="ORF">BDY19DRAFT_993776</name>
</gene>
<name>A0ACB8U3X0_9APHY</name>
<accession>A0ACB8U3X0</accession>
<reference evidence="1" key="1">
    <citation type="journal article" date="2021" name="Environ. Microbiol.">
        <title>Gene family expansions and transcriptome signatures uncover fungal adaptations to wood decay.</title>
        <authorList>
            <person name="Hage H."/>
            <person name="Miyauchi S."/>
            <person name="Viragh M."/>
            <person name="Drula E."/>
            <person name="Min B."/>
            <person name="Chaduli D."/>
            <person name="Navarro D."/>
            <person name="Favel A."/>
            <person name="Norest M."/>
            <person name="Lesage-Meessen L."/>
            <person name="Balint B."/>
            <person name="Merenyi Z."/>
            <person name="de Eugenio L."/>
            <person name="Morin E."/>
            <person name="Martinez A.T."/>
            <person name="Baldrian P."/>
            <person name="Stursova M."/>
            <person name="Martinez M.J."/>
            <person name="Novotny C."/>
            <person name="Magnuson J.K."/>
            <person name="Spatafora J.W."/>
            <person name="Maurice S."/>
            <person name="Pangilinan J."/>
            <person name="Andreopoulos W."/>
            <person name="LaButti K."/>
            <person name="Hundley H."/>
            <person name="Na H."/>
            <person name="Kuo A."/>
            <person name="Barry K."/>
            <person name="Lipzen A."/>
            <person name="Henrissat B."/>
            <person name="Riley R."/>
            <person name="Ahrendt S."/>
            <person name="Nagy L.G."/>
            <person name="Grigoriev I.V."/>
            <person name="Martin F."/>
            <person name="Rosso M.N."/>
        </authorList>
    </citation>
    <scope>NUCLEOTIDE SEQUENCE</scope>
    <source>
        <strain evidence="1">CBS 384.51</strain>
    </source>
</reference>
<sequence>MAGNKGKSREAREPPTRRRQSRSRHGESSDDEDMERGRSESRGYGNDSRSRSHQRDRDDGSRRRRRPRSLSWTFARQIGALTHSERCTKCQVWVAHRATAHLGKSFLDAQAEEEKYWAGWVHDWEDGWRRQHSPSLKRRQRSPSPPRKRARQDSSSMEKPAEAVPTAQEERIHYLENVAELLRRQLLAEGITTNNTWSDRARDETQDELLTQCSTYECKSVPRSQDEPEYWEDSEDDYEDSERRKKKRRKECLKKGVWKSRTTTSSSRSMNSAERNAARPGRRPAPPLEERFEDFHPQPGPFHRNQGGSSSTVIHNQWHQTTQGYTSRPSLEGRMGGQDMGQPLAKVAPGPPETGTARVINPSRPPCNTSVQLSTGMLDANLVGPHLVHHHYLEERDTERRVIPLNDTYPGRYRIVYGVVLDLGRPFPPKPPTRYSRNPITGYYWSQAELEAYPRGFPGFPAECPPTWEAGQGGRRIIPYNHAVMDTMDNSTELMQRFENPGGVGAARWKAPTSPEEVQLLRDIATRAANSRALAHYGRLVDEAGRVGAANRSPAQQALVANRGDRPLWAEYKPPKSRGQKSRARQKRIAQTPQLAPVVKTADAIIPPIMEAVGETATEHKGDEDLEMREVAPNATNEEGVISEALSNQEMESSDLTDEELLDFEG</sequence>
<comment type="caution">
    <text evidence="1">The sequence shown here is derived from an EMBL/GenBank/DDBJ whole genome shotgun (WGS) entry which is preliminary data.</text>
</comment>
<proteinExistence type="predicted"/>
<dbReference type="Proteomes" id="UP001055072">
    <property type="component" value="Unassembled WGS sequence"/>
</dbReference>
<organism evidence="1 2">
    <name type="scientific">Irpex rosettiformis</name>
    <dbReference type="NCBI Taxonomy" id="378272"/>
    <lineage>
        <taxon>Eukaryota</taxon>
        <taxon>Fungi</taxon>
        <taxon>Dikarya</taxon>
        <taxon>Basidiomycota</taxon>
        <taxon>Agaricomycotina</taxon>
        <taxon>Agaricomycetes</taxon>
        <taxon>Polyporales</taxon>
        <taxon>Irpicaceae</taxon>
        <taxon>Irpex</taxon>
    </lineage>
</organism>
<keyword evidence="2" id="KW-1185">Reference proteome</keyword>
<evidence type="ECO:0000313" key="2">
    <source>
        <dbReference type="Proteomes" id="UP001055072"/>
    </source>
</evidence>
<dbReference type="EMBL" id="MU274912">
    <property type="protein sequence ID" value="KAI0088965.1"/>
    <property type="molecule type" value="Genomic_DNA"/>
</dbReference>